<keyword evidence="6" id="KW-1185">Reference proteome</keyword>
<dbReference type="GeneID" id="25737967"/>
<feature type="domain" description="Nucleoporin Nup133/Nup155-like N-terminal" evidence="4">
    <location>
        <begin position="93"/>
        <end position="325"/>
    </location>
</feature>
<dbReference type="GO" id="GO:0036228">
    <property type="term" value="P:protein localization to nuclear inner membrane"/>
    <property type="evidence" value="ECO:0007669"/>
    <property type="project" value="TreeGrafter"/>
</dbReference>
<proteinExistence type="predicted"/>
<dbReference type="GO" id="GO:0000972">
    <property type="term" value="P:transcription-dependent tethering of RNA polymerase II gene DNA at nuclear periphery"/>
    <property type="evidence" value="ECO:0007669"/>
    <property type="project" value="TreeGrafter"/>
</dbReference>
<organism evidence="5 6">
    <name type="scientific">Monoraphidium neglectum</name>
    <dbReference type="NCBI Taxonomy" id="145388"/>
    <lineage>
        <taxon>Eukaryota</taxon>
        <taxon>Viridiplantae</taxon>
        <taxon>Chlorophyta</taxon>
        <taxon>core chlorophytes</taxon>
        <taxon>Chlorophyceae</taxon>
        <taxon>CS clade</taxon>
        <taxon>Sphaeropleales</taxon>
        <taxon>Selenastraceae</taxon>
        <taxon>Monoraphidium</taxon>
    </lineage>
</organism>
<evidence type="ECO:0000256" key="2">
    <source>
        <dbReference type="ARBA" id="ARBA00022448"/>
    </source>
</evidence>
<reference evidence="5 6" key="1">
    <citation type="journal article" date="2013" name="BMC Genomics">
        <title>Reconstruction of the lipid metabolism for the microalga Monoraphidium neglectum from its genome sequence reveals characteristics suitable for biofuel production.</title>
        <authorList>
            <person name="Bogen C."/>
            <person name="Al-Dilaimi A."/>
            <person name="Albersmeier A."/>
            <person name="Wichmann J."/>
            <person name="Grundmann M."/>
            <person name="Rupp O."/>
            <person name="Lauersen K.J."/>
            <person name="Blifernez-Klassen O."/>
            <person name="Kalinowski J."/>
            <person name="Goesmann A."/>
            <person name="Mussgnug J.H."/>
            <person name="Kruse O."/>
        </authorList>
    </citation>
    <scope>NUCLEOTIDE SEQUENCE [LARGE SCALE GENOMIC DNA]</scope>
    <source>
        <strain evidence="5 6">SAG 48.87</strain>
    </source>
</reference>
<dbReference type="STRING" id="145388.A0A0D2MR12"/>
<dbReference type="InterPro" id="IPR014908">
    <property type="entry name" value="Nucleoporin_Nup133/Nup155_N"/>
</dbReference>
<name>A0A0D2MR12_9CHLO</name>
<dbReference type="PANTHER" id="PTHR10350:SF6">
    <property type="entry name" value="NUCLEAR PORE COMPLEX PROTEIN NUP155"/>
    <property type="match status" value="1"/>
</dbReference>
<sequence length="409" mass="43954">MQPPALWQREADGAAAAAAAASAAAAPGGGGGGGVYDSDERIADSWRHVKQVAREGAKDYDLLDLLQNTRREETYSFPVPGWPSLLRPLSSAMSELPAMVQDKYRTCQTMCFCGVFPEIRRAWASVDNSLFLWRYDRGGDVPVEYCGEDQAICCVALARPRPGVFLEAVKHIVLLGVCIGPSKAGGAAADPYDNLSLQAMPLYCVPSDNVVMTCAAASPTTGRIFLGGADGNLYELTYAATDSWRQKRCAKVRVTGGLQQLLPSFLPSLLFRAPEALERLAWDDERNVIYTLGANSSIQVFDLGTAGTDPARKVAEVTDFLEAACRAAQGGQPVFRLGGDKRGTAVKYIAPIRERPAALPRDRTAVPSSSGWEVPTMVCVLRVRKTIARALPFRPPMHGPPPTGPATTL</sequence>
<dbReference type="GO" id="GO:0006606">
    <property type="term" value="P:protein import into nucleus"/>
    <property type="evidence" value="ECO:0007669"/>
    <property type="project" value="TreeGrafter"/>
</dbReference>
<evidence type="ECO:0000313" key="6">
    <source>
        <dbReference type="Proteomes" id="UP000054498"/>
    </source>
</evidence>
<protein>
    <submittedName>
        <fullName evidence="5">Putative nucleoporin</fullName>
    </submittedName>
</protein>
<dbReference type="InterPro" id="IPR004870">
    <property type="entry name" value="Nucleoporin_Nup155"/>
</dbReference>
<dbReference type="PANTHER" id="PTHR10350">
    <property type="entry name" value="NUCLEAR PORE COMPLEX PROTEIN NUP155"/>
    <property type="match status" value="1"/>
</dbReference>
<gene>
    <name evidence="5" type="ORF">MNEG_5090</name>
</gene>
<dbReference type="Proteomes" id="UP000054498">
    <property type="component" value="Unassembled WGS sequence"/>
</dbReference>
<dbReference type="GO" id="GO:0044611">
    <property type="term" value="C:nuclear pore inner ring"/>
    <property type="evidence" value="ECO:0007669"/>
    <property type="project" value="TreeGrafter"/>
</dbReference>
<evidence type="ECO:0000313" key="5">
    <source>
        <dbReference type="EMBL" id="KIZ02872.1"/>
    </source>
</evidence>
<comment type="subcellular location">
    <subcellularLocation>
        <location evidence="1">Nucleus</location>
    </subcellularLocation>
</comment>
<dbReference type="KEGG" id="mng:MNEG_5090"/>
<accession>A0A0D2MR12</accession>
<dbReference type="OrthoDB" id="338970at2759"/>
<dbReference type="InterPro" id="IPR036322">
    <property type="entry name" value="WD40_repeat_dom_sf"/>
</dbReference>
<dbReference type="AlphaFoldDB" id="A0A0D2MR12"/>
<evidence type="ECO:0000259" key="4">
    <source>
        <dbReference type="Pfam" id="PF08801"/>
    </source>
</evidence>
<dbReference type="EMBL" id="KK100960">
    <property type="protein sequence ID" value="KIZ02872.1"/>
    <property type="molecule type" value="Genomic_DNA"/>
</dbReference>
<dbReference type="GO" id="GO:0006405">
    <property type="term" value="P:RNA export from nucleus"/>
    <property type="evidence" value="ECO:0007669"/>
    <property type="project" value="TreeGrafter"/>
</dbReference>
<dbReference type="SUPFAM" id="SSF50978">
    <property type="entry name" value="WD40 repeat-like"/>
    <property type="match status" value="1"/>
</dbReference>
<keyword evidence="2" id="KW-0813">Transport</keyword>
<dbReference type="RefSeq" id="XP_013901891.1">
    <property type="nucleotide sequence ID" value="XM_014046437.1"/>
</dbReference>
<evidence type="ECO:0000256" key="3">
    <source>
        <dbReference type="ARBA" id="ARBA00023242"/>
    </source>
</evidence>
<dbReference type="GO" id="GO:0017056">
    <property type="term" value="F:structural constituent of nuclear pore"/>
    <property type="evidence" value="ECO:0007669"/>
    <property type="project" value="InterPro"/>
</dbReference>
<evidence type="ECO:0000256" key="1">
    <source>
        <dbReference type="ARBA" id="ARBA00004123"/>
    </source>
</evidence>
<dbReference type="Pfam" id="PF08801">
    <property type="entry name" value="Nucleoporin_N"/>
    <property type="match status" value="1"/>
</dbReference>
<keyword evidence="3" id="KW-0539">Nucleus</keyword>